<evidence type="ECO:0000313" key="2">
    <source>
        <dbReference type="Proteomes" id="UP000272117"/>
    </source>
</evidence>
<comment type="caution">
    <text evidence="1">The sequence shown here is derived from an EMBL/GenBank/DDBJ whole genome shotgun (WGS) entry which is preliminary data.</text>
</comment>
<dbReference type="OrthoDB" id="9981216at2"/>
<keyword evidence="2" id="KW-1185">Reference proteome</keyword>
<dbReference type="EMBL" id="RJJD01000003">
    <property type="protein sequence ID" value="RNI29094.1"/>
    <property type="molecule type" value="Genomic_DNA"/>
</dbReference>
<sequence>MKAEVIISHNGAKLVLNEEGQQEVINLAAERLAGKLAEEEIRNRVYTIPNWPSAWSAAGPRPIIS</sequence>
<reference evidence="1 2" key="1">
    <citation type="submission" date="2018-11" db="EMBL/GenBank/DDBJ databases">
        <title>Rufibacter latericius sp. nov., isolated from water in Baiyang Lake.</title>
        <authorList>
            <person name="Yang Y."/>
        </authorList>
    </citation>
    <scope>NUCLEOTIDE SEQUENCE [LARGE SCALE GENOMIC DNA]</scope>
    <source>
        <strain evidence="1 2">R-22-1c-1</strain>
    </source>
</reference>
<dbReference type="AlphaFoldDB" id="A0A3M9MU98"/>
<accession>A0A3M9MU98</accession>
<gene>
    <name evidence="1" type="ORF">EFB08_06590</name>
</gene>
<organism evidence="1 2">
    <name type="scientific">Rufibacter latericius</name>
    <dbReference type="NCBI Taxonomy" id="2487040"/>
    <lineage>
        <taxon>Bacteria</taxon>
        <taxon>Pseudomonadati</taxon>
        <taxon>Bacteroidota</taxon>
        <taxon>Cytophagia</taxon>
        <taxon>Cytophagales</taxon>
        <taxon>Hymenobacteraceae</taxon>
        <taxon>Rufibacter</taxon>
    </lineage>
</organism>
<protein>
    <submittedName>
        <fullName evidence="1">Uncharacterized protein</fullName>
    </submittedName>
</protein>
<dbReference type="RefSeq" id="WP_123126153.1">
    <property type="nucleotide sequence ID" value="NZ_RJJD01000003.1"/>
</dbReference>
<proteinExistence type="predicted"/>
<evidence type="ECO:0000313" key="1">
    <source>
        <dbReference type="EMBL" id="RNI29094.1"/>
    </source>
</evidence>
<name>A0A3M9MU98_9BACT</name>
<dbReference type="Proteomes" id="UP000272117">
    <property type="component" value="Unassembled WGS sequence"/>
</dbReference>